<comment type="caution">
    <text evidence="1">The sequence shown here is derived from an EMBL/GenBank/DDBJ whole genome shotgun (WGS) entry which is preliminary data.</text>
</comment>
<evidence type="ECO:0000313" key="1">
    <source>
        <dbReference type="EMBL" id="KVG58183.1"/>
    </source>
</evidence>
<dbReference type="Proteomes" id="UP000064029">
    <property type="component" value="Unassembled WGS sequence"/>
</dbReference>
<protein>
    <submittedName>
        <fullName evidence="1">Uncharacterized protein</fullName>
    </submittedName>
</protein>
<accession>A0A103QZ25</accession>
<gene>
    <name evidence="1" type="ORF">WJ33_34590</name>
</gene>
<reference evidence="1 2" key="1">
    <citation type="submission" date="2015-11" db="EMBL/GenBank/DDBJ databases">
        <title>Expanding the genomic diversity of Burkholderia species for the development of highly accurate diagnostics.</title>
        <authorList>
            <person name="Sahl J."/>
            <person name="Keim P."/>
            <person name="Wagner D."/>
        </authorList>
    </citation>
    <scope>NUCLEOTIDE SEQUENCE [LARGE SCALE GENOMIC DNA]</scope>
    <source>
        <strain evidence="1 2">MSMB2036</strain>
    </source>
</reference>
<name>A0A103QZ25_9BURK</name>
<dbReference type="EMBL" id="LOXM01000232">
    <property type="protein sequence ID" value="KVG58183.1"/>
    <property type="molecule type" value="Genomic_DNA"/>
</dbReference>
<evidence type="ECO:0000313" key="2">
    <source>
        <dbReference type="Proteomes" id="UP000064029"/>
    </source>
</evidence>
<proteinExistence type="predicted"/>
<sequence>MAQMLSFDRLLFSVCVQEHLKALPNRYIFHQELSISRVWNEIRIEDAPDKIVPRKLRLSFVDLSYQVSGEKN</sequence>
<dbReference type="AlphaFoldDB" id="A0A103QZ25"/>
<organism evidence="1 2">
    <name type="scientific">Burkholderia ubonensis</name>
    <dbReference type="NCBI Taxonomy" id="101571"/>
    <lineage>
        <taxon>Bacteria</taxon>
        <taxon>Pseudomonadati</taxon>
        <taxon>Pseudomonadota</taxon>
        <taxon>Betaproteobacteria</taxon>
        <taxon>Burkholderiales</taxon>
        <taxon>Burkholderiaceae</taxon>
        <taxon>Burkholderia</taxon>
        <taxon>Burkholderia cepacia complex</taxon>
    </lineage>
</organism>